<evidence type="ECO:0000256" key="6">
    <source>
        <dbReference type="ARBA" id="ARBA00052546"/>
    </source>
</evidence>
<proteinExistence type="inferred from homology"/>
<feature type="domain" description="Acyl-CoA dehydrogenase/oxidase N-terminal" evidence="11">
    <location>
        <begin position="6"/>
        <end position="117"/>
    </location>
</feature>
<evidence type="ECO:0000259" key="11">
    <source>
        <dbReference type="Pfam" id="PF02771"/>
    </source>
</evidence>
<gene>
    <name evidence="12" type="ORF">A8708_16935</name>
</gene>
<evidence type="ECO:0000259" key="10">
    <source>
        <dbReference type="Pfam" id="PF02770"/>
    </source>
</evidence>
<dbReference type="RefSeq" id="WP_068662469.1">
    <property type="nucleotide sequence ID" value="NZ_LYPB01000048.1"/>
</dbReference>
<dbReference type="InterPro" id="IPR037069">
    <property type="entry name" value="AcylCoA_DH/ox_N_sf"/>
</dbReference>
<organism evidence="12 13">
    <name type="scientific">Paenibacillus oryzisoli</name>
    <dbReference type="NCBI Taxonomy" id="1850517"/>
    <lineage>
        <taxon>Bacteria</taxon>
        <taxon>Bacillati</taxon>
        <taxon>Bacillota</taxon>
        <taxon>Bacilli</taxon>
        <taxon>Bacillales</taxon>
        <taxon>Paenibacillaceae</taxon>
        <taxon>Paenibacillus</taxon>
    </lineage>
</organism>
<comment type="caution">
    <text evidence="12">The sequence shown here is derived from an EMBL/GenBank/DDBJ whole genome shotgun (WGS) entry which is preliminary data.</text>
</comment>
<dbReference type="InterPro" id="IPR013786">
    <property type="entry name" value="AcylCoA_DH/ox_N"/>
</dbReference>
<dbReference type="InterPro" id="IPR046373">
    <property type="entry name" value="Acyl-CoA_Oxase/DH_mid-dom_sf"/>
</dbReference>
<feature type="domain" description="Acyl-CoA dehydrogenase/oxidase C-terminal" evidence="9">
    <location>
        <begin position="229"/>
        <end position="372"/>
    </location>
</feature>
<comment type="similarity">
    <text evidence="2 8">Belongs to the acyl-CoA dehydrogenase family.</text>
</comment>
<dbReference type="Pfam" id="PF02770">
    <property type="entry name" value="Acyl-CoA_dh_M"/>
    <property type="match status" value="1"/>
</dbReference>
<evidence type="ECO:0000256" key="8">
    <source>
        <dbReference type="RuleBase" id="RU362125"/>
    </source>
</evidence>
<evidence type="ECO:0000313" key="12">
    <source>
        <dbReference type="EMBL" id="OAS21609.1"/>
    </source>
</evidence>
<evidence type="ECO:0000256" key="2">
    <source>
        <dbReference type="ARBA" id="ARBA00009347"/>
    </source>
</evidence>
<dbReference type="Pfam" id="PF00441">
    <property type="entry name" value="Acyl-CoA_dh_1"/>
    <property type="match status" value="1"/>
</dbReference>
<dbReference type="STRING" id="1850517.A8708_16935"/>
<evidence type="ECO:0000256" key="5">
    <source>
        <dbReference type="ARBA" id="ARBA00023002"/>
    </source>
</evidence>
<dbReference type="EMBL" id="LYPB01000048">
    <property type="protein sequence ID" value="OAS21609.1"/>
    <property type="molecule type" value="Genomic_DNA"/>
</dbReference>
<keyword evidence="3 8" id="KW-0285">Flavoprotein</keyword>
<comment type="catalytic activity">
    <reaction evidence="6">
        <text>a 2,3-saturated acyl-CoA + A = a 2,3-dehydroacyl-CoA + AH2</text>
        <dbReference type="Rhea" id="RHEA:48608"/>
        <dbReference type="ChEBI" id="CHEBI:13193"/>
        <dbReference type="ChEBI" id="CHEBI:17499"/>
        <dbReference type="ChEBI" id="CHEBI:60015"/>
        <dbReference type="ChEBI" id="CHEBI:65111"/>
    </reaction>
</comment>
<dbReference type="InterPro" id="IPR036250">
    <property type="entry name" value="AcylCo_DH-like_C"/>
</dbReference>
<dbReference type="Gene3D" id="2.40.110.10">
    <property type="entry name" value="Butyryl-CoA Dehydrogenase, subunit A, domain 2"/>
    <property type="match status" value="1"/>
</dbReference>
<sequence>MHFSYTQDQQDIRAQVRTFALAKMEPTSEERDEYERFDRGIYDGIGEMGWSGLPWPQAIGGGGYDFLTYAMVIEELSRICPSTGVMLSVHTSLASWAIHTYGTEAQKQQYLRPLAQGTKLGAYCLTESDSGSDAGAMRTTATHVGDAYVLNGSKLFVTNGGEAEVYIVFAITGTQKETKSCTAFIVEKGREGLIFGTKENKLGIRSSTTIELRFEGCSVPLGNRLGPEGEGFRIAMRSLDGGRIGIAAQATGIGQGALDAVLAYGAGSGSLGGEQFYAHVSEMATHIEAARQLTYQAAWRKGKGLSYGKQAAIAKLFASDMAVNVCLRAVQLCGVWGCLKESKVERYLRDAKVTQIYEGTNEIQRIVISRLLLSEST</sequence>
<feature type="domain" description="Acyl-CoA oxidase/dehydrogenase middle" evidence="10">
    <location>
        <begin position="122"/>
        <end position="217"/>
    </location>
</feature>
<dbReference type="PIRSF" id="PIRSF016578">
    <property type="entry name" value="HsaA"/>
    <property type="match status" value="1"/>
</dbReference>
<dbReference type="AlphaFoldDB" id="A0A198AJF5"/>
<dbReference type="InterPro" id="IPR006091">
    <property type="entry name" value="Acyl-CoA_Oxase/DH_mid-dom"/>
</dbReference>
<dbReference type="OrthoDB" id="9802447at2"/>
<evidence type="ECO:0000256" key="3">
    <source>
        <dbReference type="ARBA" id="ARBA00022630"/>
    </source>
</evidence>
<evidence type="ECO:0000259" key="9">
    <source>
        <dbReference type="Pfam" id="PF00441"/>
    </source>
</evidence>
<evidence type="ECO:0000256" key="4">
    <source>
        <dbReference type="ARBA" id="ARBA00022827"/>
    </source>
</evidence>
<dbReference type="Gene3D" id="1.10.540.10">
    <property type="entry name" value="Acyl-CoA dehydrogenase/oxidase, N-terminal domain"/>
    <property type="match status" value="1"/>
</dbReference>
<evidence type="ECO:0000256" key="1">
    <source>
        <dbReference type="ARBA" id="ARBA00001974"/>
    </source>
</evidence>
<name>A0A198AJF5_9BACL</name>
<dbReference type="GO" id="GO:0003995">
    <property type="term" value="F:acyl-CoA dehydrogenase activity"/>
    <property type="evidence" value="ECO:0007669"/>
    <property type="project" value="InterPro"/>
</dbReference>
<dbReference type="InterPro" id="IPR006089">
    <property type="entry name" value="Acyl-CoA_DH_CS"/>
</dbReference>
<dbReference type="InterPro" id="IPR009075">
    <property type="entry name" value="AcylCo_DH/oxidase_C"/>
</dbReference>
<comment type="cofactor">
    <cofactor evidence="1 8">
        <name>FAD</name>
        <dbReference type="ChEBI" id="CHEBI:57692"/>
    </cofactor>
</comment>
<protein>
    <recommendedName>
        <fullName evidence="7">Acyl-CoA dehydrogenase</fullName>
    </recommendedName>
</protein>
<dbReference type="PROSITE" id="PS00072">
    <property type="entry name" value="ACYL_COA_DH_1"/>
    <property type="match status" value="1"/>
</dbReference>
<dbReference type="Pfam" id="PF02771">
    <property type="entry name" value="Acyl-CoA_dh_N"/>
    <property type="match status" value="1"/>
</dbReference>
<keyword evidence="5 8" id="KW-0560">Oxidoreductase</keyword>
<dbReference type="SUPFAM" id="SSF56645">
    <property type="entry name" value="Acyl-CoA dehydrogenase NM domain-like"/>
    <property type="match status" value="1"/>
</dbReference>
<reference evidence="12 13" key="1">
    <citation type="submission" date="2016-05" db="EMBL/GenBank/DDBJ databases">
        <title>Paenibacillus sp. 1ZS3-15 nov., isolated from the rhizosphere soil.</title>
        <authorList>
            <person name="Zhang X.X."/>
            <person name="Zhang J."/>
        </authorList>
    </citation>
    <scope>NUCLEOTIDE SEQUENCE [LARGE SCALE GENOMIC DNA]</scope>
    <source>
        <strain evidence="12 13">1ZS3-15</strain>
    </source>
</reference>
<dbReference type="FunFam" id="1.10.540.10:FF:000002">
    <property type="entry name" value="Acyl-CoA dehydrogenase FadE19"/>
    <property type="match status" value="1"/>
</dbReference>
<dbReference type="Proteomes" id="UP000078454">
    <property type="component" value="Unassembled WGS sequence"/>
</dbReference>
<dbReference type="FunFam" id="1.20.140.10:FF:000004">
    <property type="entry name" value="Acyl-CoA dehydrogenase FadE25"/>
    <property type="match status" value="1"/>
</dbReference>
<dbReference type="GO" id="GO:0050660">
    <property type="term" value="F:flavin adenine dinucleotide binding"/>
    <property type="evidence" value="ECO:0007669"/>
    <property type="project" value="InterPro"/>
</dbReference>
<keyword evidence="13" id="KW-1185">Reference proteome</keyword>
<dbReference type="SUPFAM" id="SSF47203">
    <property type="entry name" value="Acyl-CoA dehydrogenase C-terminal domain-like"/>
    <property type="match status" value="1"/>
</dbReference>
<dbReference type="InterPro" id="IPR009100">
    <property type="entry name" value="AcylCoA_DH/oxidase_NM_dom_sf"/>
</dbReference>
<dbReference type="FunFam" id="2.40.110.10:FF:000001">
    <property type="entry name" value="Acyl-CoA dehydrogenase, mitochondrial"/>
    <property type="match status" value="1"/>
</dbReference>
<accession>A0A198AJF5</accession>
<dbReference type="Gene3D" id="1.20.140.10">
    <property type="entry name" value="Butyryl-CoA Dehydrogenase, subunit A, domain 3"/>
    <property type="match status" value="1"/>
</dbReference>
<keyword evidence="4 8" id="KW-0274">FAD</keyword>
<dbReference type="PANTHER" id="PTHR43884">
    <property type="entry name" value="ACYL-COA DEHYDROGENASE"/>
    <property type="match status" value="1"/>
</dbReference>
<evidence type="ECO:0000256" key="7">
    <source>
        <dbReference type="ARBA" id="ARBA00067585"/>
    </source>
</evidence>
<evidence type="ECO:0000313" key="13">
    <source>
        <dbReference type="Proteomes" id="UP000078454"/>
    </source>
</evidence>
<dbReference type="PANTHER" id="PTHR43884:SF41">
    <property type="entry name" value="ACYL-COA DEHYDROGENASE"/>
    <property type="match status" value="1"/>
</dbReference>